<dbReference type="Proteomes" id="UP000275356">
    <property type="component" value="Unassembled WGS sequence"/>
</dbReference>
<name>A0A3N2DDJ0_9MICO</name>
<accession>A0A3N2DDJ0</accession>
<dbReference type="EMBL" id="RKHQ01000001">
    <property type="protein sequence ID" value="ROR97802.1"/>
    <property type="molecule type" value="Genomic_DNA"/>
</dbReference>
<evidence type="ECO:0000313" key="2">
    <source>
        <dbReference type="Proteomes" id="UP000275356"/>
    </source>
</evidence>
<comment type="caution">
    <text evidence="1">The sequence shown here is derived from an EMBL/GenBank/DDBJ whole genome shotgun (WGS) entry which is preliminary data.</text>
</comment>
<keyword evidence="2" id="KW-1185">Reference proteome</keyword>
<sequence>MTIDTIASAVYAHQPASIGGGTAGGSRWECACGDNGLIPGTRRAAAHRHAEHVAEKIVEALGLTEVTLPHSHIHPCGETGCTVESVTYWRTPDVPTQRETLTMQEIADAIRSGFARLTAPAFGTYEPPRYASGGPVEVPRRDAEDWPRLTDGCPVIPASAFPKGGLLRAFGTYEPPACDHRQTVSDATPLRPHPARLRRLRARHRSGRDVSADTKAALAEAIAAHIADECAGDTPGAWIVLTETTTLTE</sequence>
<evidence type="ECO:0000313" key="1">
    <source>
        <dbReference type="EMBL" id="ROR97802.1"/>
    </source>
</evidence>
<organism evidence="1 2">
    <name type="scientific">Salana multivorans</name>
    <dbReference type="NCBI Taxonomy" id="120377"/>
    <lineage>
        <taxon>Bacteria</taxon>
        <taxon>Bacillati</taxon>
        <taxon>Actinomycetota</taxon>
        <taxon>Actinomycetes</taxon>
        <taxon>Micrococcales</taxon>
        <taxon>Beutenbergiaceae</taxon>
        <taxon>Salana</taxon>
    </lineage>
</organism>
<proteinExistence type="predicted"/>
<protein>
    <submittedName>
        <fullName evidence="1">Uncharacterized protein</fullName>
    </submittedName>
</protein>
<gene>
    <name evidence="1" type="ORF">EDD28_2410</name>
</gene>
<dbReference type="AlphaFoldDB" id="A0A3N2DDJ0"/>
<reference evidence="1 2" key="1">
    <citation type="submission" date="2018-11" db="EMBL/GenBank/DDBJ databases">
        <title>Sequencing the genomes of 1000 actinobacteria strains.</title>
        <authorList>
            <person name="Klenk H.-P."/>
        </authorList>
    </citation>
    <scope>NUCLEOTIDE SEQUENCE [LARGE SCALE GENOMIC DNA]</scope>
    <source>
        <strain evidence="1 2">DSM 13521</strain>
    </source>
</reference>
<dbReference type="RefSeq" id="WP_148059608.1">
    <property type="nucleotide sequence ID" value="NZ_RKHQ01000001.1"/>
</dbReference>